<proteinExistence type="predicted"/>
<protein>
    <submittedName>
        <fullName evidence="2">Uncharacterized protein</fullName>
    </submittedName>
</protein>
<sequence>MGSFQKAGSKAASIEVKLRRPKPSSPVPGFLTTRLCFCDLFCFFHILCTLNWFWNFLTENYAALRISLASDVFLGGRIATL</sequence>
<name>A0A8C6HQ43_MUSSI</name>
<evidence type="ECO:0000313" key="2">
    <source>
        <dbReference type="Ensembl" id="ENSMSIP00000025331.1"/>
    </source>
</evidence>
<keyword evidence="3" id="KW-1185">Reference proteome</keyword>
<evidence type="ECO:0000256" key="1">
    <source>
        <dbReference type="SAM" id="MobiDB-lite"/>
    </source>
</evidence>
<evidence type="ECO:0000313" key="3">
    <source>
        <dbReference type="Proteomes" id="UP000694415"/>
    </source>
</evidence>
<reference evidence="2" key="1">
    <citation type="submission" date="2025-08" db="UniProtKB">
        <authorList>
            <consortium name="Ensembl"/>
        </authorList>
    </citation>
    <scope>IDENTIFICATION</scope>
</reference>
<accession>A0A8C6HQ43</accession>
<dbReference type="AlphaFoldDB" id="A0A8C6HQ43"/>
<dbReference type="Proteomes" id="UP000694415">
    <property type="component" value="Unplaced"/>
</dbReference>
<feature type="region of interest" description="Disordered" evidence="1">
    <location>
        <begin position="1"/>
        <end position="27"/>
    </location>
</feature>
<reference evidence="2" key="2">
    <citation type="submission" date="2025-09" db="UniProtKB">
        <authorList>
            <consortium name="Ensembl"/>
        </authorList>
    </citation>
    <scope>IDENTIFICATION</scope>
</reference>
<dbReference type="Ensembl" id="ENSMSIT00000031967.1">
    <property type="protein sequence ID" value="ENSMSIP00000025331.1"/>
    <property type="gene ID" value="ENSMSIG00000021411.1"/>
</dbReference>
<organism evidence="2 3">
    <name type="scientific">Mus spicilegus</name>
    <name type="common">Mound-building mouse</name>
    <dbReference type="NCBI Taxonomy" id="10103"/>
    <lineage>
        <taxon>Eukaryota</taxon>
        <taxon>Metazoa</taxon>
        <taxon>Chordata</taxon>
        <taxon>Craniata</taxon>
        <taxon>Vertebrata</taxon>
        <taxon>Euteleostomi</taxon>
        <taxon>Mammalia</taxon>
        <taxon>Eutheria</taxon>
        <taxon>Euarchontoglires</taxon>
        <taxon>Glires</taxon>
        <taxon>Rodentia</taxon>
        <taxon>Myomorpha</taxon>
        <taxon>Muroidea</taxon>
        <taxon>Muridae</taxon>
        <taxon>Murinae</taxon>
        <taxon>Mus</taxon>
        <taxon>Mus</taxon>
    </lineage>
</organism>